<reference evidence="9" key="1">
    <citation type="submission" date="2013-07" db="EMBL/GenBank/DDBJ databases">
        <authorList>
            <person name="Carlson J."/>
            <person name="Booth B."/>
            <person name="Frise E."/>
            <person name="Park S."/>
            <person name="Wan K."/>
            <person name="Yu C."/>
            <person name="Celniker S."/>
        </authorList>
    </citation>
    <scope>NUCLEOTIDE SEQUENCE</scope>
</reference>
<feature type="active site" description="Proton acceptor" evidence="7">
    <location>
        <position position="289"/>
    </location>
</feature>
<dbReference type="InterPro" id="IPR050851">
    <property type="entry name" value="mRNA_Cap_2O-Ribose_MeTrfase"/>
</dbReference>
<organism evidence="9">
    <name type="scientific">Drosophila melanogaster</name>
    <name type="common">Fruit fly</name>
    <dbReference type="NCBI Taxonomy" id="7227"/>
    <lineage>
        <taxon>Eukaryota</taxon>
        <taxon>Metazoa</taxon>
        <taxon>Ecdysozoa</taxon>
        <taxon>Arthropoda</taxon>
        <taxon>Hexapoda</taxon>
        <taxon>Insecta</taxon>
        <taxon>Pterygota</taxon>
        <taxon>Neoptera</taxon>
        <taxon>Endopterygota</taxon>
        <taxon>Diptera</taxon>
        <taxon>Brachycera</taxon>
        <taxon>Muscomorpha</taxon>
        <taxon>Ephydroidea</taxon>
        <taxon>Drosophilidae</taxon>
        <taxon>Drosophila</taxon>
        <taxon>Sophophora</taxon>
    </lineage>
</organism>
<feature type="binding site" evidence="7">
    <location>
        <position position="158"/>
    </location>
    <ligand>
        <name>S-adenosyl-L-methionine</name>
        <dbReference type="ChEBI" id="CHEBI:59789"/>
    </ligand>
</feature>
<feature type="non-terminal residue" evidence="9">
    <location>
        <position position="1"/>
    </location>
</feature>
<dbReference type="InterPro" id="IPR029063">
    <property type="entry name" value="SAM-dependent_MTases_sf"/>
</dbReference>
<dbReference type="OrthoDB" id="429597at2759"/>
<dbReference type="GO" id="GO:0032259">
    <property type="term" value="P:methylation"/>
    <property type="evidence" value="ECO:0007669"/>
    <property type="project" value="UniProtKB-KW"/>
</dbReference>
<gene>
    <name evidence="9" type="primary">aft-RA</name>
</gene>
<proteinExistence type="evidence at transcript level"/>
<comment type="catalytic activity">
    <reaction evidence="6">
        <text>a 5'-end (N(7)-methyl 5'-triphosphoguanosine)-(2'-O-methyl-ribonucleoside)-(ribonucleotide) in mRNA + S-adenosyl-L-methionine = a 5'-end (N(7)-methyl 5'-triphosphoguanosine)-(2'-O-methyl-ribonucleoside)-(2'-O-methyl-ribonucleotide) in mRNA + S-adenosyl-L-homocysteine + H(+)</text>
        <dbReference type="Rhea" id="RHEA:67024"/>
        <dbReference type="Rhea" id="RHEA-COMP:17169"/>
        <dbReference type="Rhea" id="RHEA-COMP:17170"/>
        <dbReference type="ChEBI" id="CHEBI:15378"/>
        <dbReference type="ChEBI" id="CHEBI:57856"/>
        <dbReference type="ChEBI" id="CHEBI:59789"/>
        <dbReference type="ChEBI" id="CHEBI:167612"/>
        <dbReference type="ChEBI" id="CHEBI:167614"/>
        <dbReference type="EC" id="2.1.1.296"/>
    </reaction>
</comment>
<evidence type="ECO:0000256" key="5">
    <source>
        <dbReference type="ARBA" id="ARBA00022691"/>
    </source>
</evidence>
<dbReference type="InterPro" id="IPR002877">
    <property type="entry name" value="RNA_MeTrfase_FtsJ_dom"/>
</dbReference>
<evidence type="ECO:0000256" key="3">
    <source>
        <dbReference type="ARBA" id="ARBA00022603"/>
    </source>
</evidence>
<dbReference type="GO" id="GO:0005634">
    <property type="term" value="C:nucleus"/>
    <property type="evidence" value="ECO:0007669"/>
    <property type="project" value="UniProtKB-ARBA"/>
</dbReference>
<dbReference type="GO" id="GO:0004483">
    <property type="term" value="F:methyltransferase cap1 activity"/>
    <property type="evidence" value="ECO:0007669"/>
    <property type="project" value="UniProtKB-ARBA"/>
</dbReference>
<feature type="domain" description="Adrift-type SAM-dependent 2'-O-MTase" evidence="8">
    <location>
        <begin position="124"/>
        <end position="336"/>
    </location>
</feature>
<dbReference type="GO" id="GO:0006370">
    <property type="term" value="P:7-methylguanosine mRNA capping"/>
    <property type="evidence" value="ECO:0007669"/>
    <property type="project" value="UniProtKB-ARBA"/>
</dbReference>
<dbReference type="InterPro" id="IPR025807">
    <property type="entry name" value="Adrift-typ_MeTrfase"/>
</dbReference>
<dbReference type="PANTHER" id="PTHR16121:SF2">
    <property type="entry name" value="CAP-SPECIFIC MRNA (NUCLEOSIDE-2'-O-)-METHYLTRANSFERASE 2"/>
    <property type="match status" value="1"/>
</dbReference>
<evidence type="ECO:0000256" key="1">
    <source>
        <dbReference type="ARBA" id="ARBA00012770"/>
    </source>
</evidence>
<name>S5G1K6_DROME</name>
<dbReference type="VEuPathDB" id="VectorBase:FBgn0026309"/>
<dbReference type="HOGENOM" id="CLU_019427_0_0_1"/>
<dbReference type="SUPFAM" id="SSF53335">
    <property type="entry name" value="S-adenosyl-L-methionine-dependent methyltransferases"/>
    <property type="match status" value="1"/>
</dbReference>
<evidence type="ECO:0000256" key="4">
    <source>
        <dbReference type="ARBA" id="ARBA00022679"/>
    </source>
</evidence>
<evidence type="ECO:0000256" key="6">
    <source>
        <dbReference type="ARBA" id="ARBA00049477"/>
    </source>
</evidence>
<dbReference type="Bgee" id="FBgn0026309">
    <property type="expression patterns" value="Expressed in eye disc (Drosophila) and 24 other cell types or tissues"/>
</dbReference>
<dbReference type="GO" id="GO:0120550">
    <property type="term" value="F:methyltransferase cap2 activity"/>
    <property type="evidence" value="ECO:0007669"/>
    <property type="project" value="UniProtKB-EC"/>
</dbReference>
<evidence type="ECO:0000256" key="2">
    <source>
        <dbReference type="ARBA" id="ARBA00021134"/>
    </source>
</evidence>
<evidence type="ECO:0000256" key="7">
    <source>
        <dbReference type="PROSITE-ProRule" id="PRU00946"/>
    </source>
</evidence>
<feature type="binding site" evidence="7">
    <location>
        <position position="249"/>
    </location>
    <ligand>
        <name>S-adenosyl-L-methionine</name>
        <dbReference type="ChEBI" id="CHEBI:59789"/>
    </ligand>
</feature>
<dbReference type="EMBL" id="BT150145">
    <property type="protein sequence ID" value="AGQ54568.1"/>
    <property type="molecule type" value="mRNA"/>
</dbReference>
<feature type="binding site" evidence="7">
    <location>
        <position position="179"/>
    </location>
    <ligand>
        <name>S-adenosyl-L-methionine</name>
        <dbReference type="ChEBI" id="CHEBI:59789"/>
    </ligand>
</feature>
<dbReference type="AlphaFoldDB" id="S5G1K6"/>
<keyword evidence="5 7" id="KW-0949">S-adenosyl-L-methionine</keyword>
<keyword evidence="3 7" id="KW-0489">Methyltransferase</keyword>
<protein>
    <recommendedName>
        <fullName evidence="2">Cap-specific mRNA (nucleoside-2'-O-)-methyltransferase 2</fullName>
        <ecNumber evidence="1">2.1.1.296</ecNumber>
    </recommendedName>
</protein>
<dbReference type="EC" id="2.1.1.296" evidence="1"/>
<dbReference type="PROSITE" id="PS51614">
    <property type="entry name" value="SAM_MT_ADRIFT"/>
    <property type="match status" value="1"/>
</dbReference>
<dbReference type="PANTHER" id="PTHR16121">
    <property type="entry name" value="CAP-SPECIFIC MRNA (NUCLEOSIDE-2'-O-)-METHYLTRANSFERASE 1-RELATED"/>
    <property type="match status" value="1"/>
</dbReference>
<accession>S5G1K6</accession>
<evidence type="ECO:0000259" key="8">
    <source>
        <dbReference type="PROSITE" id="PS51614"/>
    </source>
</evidence>
<keyword evidence="4 7" id="KW-0808">Transferase</keyword>
<dbReference type="ExpressionAtlas" id="S5G1K6">
    <property type="expression patterns" value="baseline and differential"/>
</dbReference>
<dbReference type="Pfam" id="PF01728">
    <property type="entry name" value="FtsJ"/>
    <property type="match status" value="1"/>
</dbReference>
<dbReference type="FunFam" id="3.40.50.12760:FF:000009">
    <property type="entry name" value="GD11317"/>
    <property type="match status" value="1"/>
</dbReference>
<dbReference type="Gene3D" id="3.40.50.12760">
    <property type="match status" value="1"/>
</dbReference>
<sequence>AGRFVFDASHLNLAGMSFRSSPQGKPHPMTDYQSIRPSEVEQLFEKKFHYQKPKGNKSWQLPPPDQALFSEFYQFEALQGLREQLNAVKSKLNDYGVQEWSAHTNRRDPSGEVSWRLKNDTKAEFVTVAWCKLFECLHRYPLVTKPAVNSMHLCEAPGAFIASLNHYLHSKYEKDEIKWRWRSTTLNPYYEGNAINQMISDDRFIVHTLDNWFFHKDLTGNLLDVANIDHLVERCEVEFQGQVDLVTADGSIDCAAQPDCQEEIVVRLFFAEVLSALRILSSGGNFLVKMFTLFEACSVSLLYTLNCIFEEVHIFKPATSKRGNSEVYVICLNYNKDHPDLPRLLEEIKSKLAQPNDTLVMPLFAKFQIPHDFLMQHEIACRMYMKLQTDAIEGSIYAYESNDRHYLRHLHHLRSLVANTYYSLYKVKPLEDSLCIVDKEATSKALGFQVPVYGGSYTERESLKHGDLLKQIYCLRREFNQLEKCLNNRTPYSYVKNRTAPLNLHISRGAPVQSLQSSMFASEPILILRLRILDTFELDPVWQSAPKCQLESKTLCYLPPTEDEAFHTAQQRFFIDLLEEVKKLKPDSIVFHKFLFLTHYAASLLLFLIESVYQDCCFNSNQAQTLTLSKLKDTANSALEQVLELLKDEQAGAIHSLLDIKELQKNQFSKALIQHNNSIVMTCFRSMLGEESFPMPVAPTSNSDVGSIQESAAVF</sequence>
<evidence type="ECO:0000313" key="9">
    <source>
        <dbReference type="EMBL" id="AGQ54568.1"/>
    </source>
</evidence>